<comment type="similarity">
    <text evidence="1">Belongs to the peptidase S1C family.</text>
</comment>
<dbReference type="OrthoDB" id="9758917at2"/>
<gene>
    <name evidence="8" type="ORF">SAMD00020551_1407</name>
</gene>
<keyword evidence="6" id="KW-0472">Membrane</keyword>
<keyword evidence="6" id="KW-0812">Transmembrane</keyword>
<evidence type="ECO:0000256" key="3">
    <source>
        <dbReference type="ARBA" id="ARBA00022801"/>
    </source>
</evidence>
<dbReference type="RefSeq" id="WP_041965131.1">
    <property type="nucleotide sequence ID" value="NZ_BASE01000029.1"/>
</dbReference>
<evidence type="ECO:0000313" key="9">
    <source>
        <dbReference type="Proteomes" id="UP000031014"/>
    </source>
</evidence>
<feature type="region of interest" description="Disordered" evidence="5">
    <location>
        <begin position="58"/>
        <end position="79"/>
    </location>
</feature>
<comment type="caution">
    <text evidence="8">The sequence shown here is derived from an EMBL/GenBank/DDBJ whole genome shotgun (WGS) entry which is preliminary data.</text>
</comment>
<dbReference type="SUPFAM" id="SSF50494">
    <property type="entry name" value="Trypsin-like serine proteases"/>
    <property type="match status" value="1"/>
</dbReference>
<dbReference type="Pfam" id="PF13180">
    <property type="entry name" value="PDZ_2"/>
    <property type="match status" value="1"/>
</dbReference>
<evidence type="ECO:0000256" key="6">
    <source>
        <dbReference type="SAM" id="Phobius"/>
    </source>
</evidence>
<dbReference type="MEROPS" id="S01.364"/>
<sequence>MGYYDQDYQSRYKPQNRSKGGFFWASLAGAIIGALLVIFSIPLLANLDVLPYKIEPHNQTAATDEEPSEENEEGNTTKKNVSIDVYSQITDAVDKAGDAVVGITNIQESTSFWGQSQESGGTGSGVVYKKEGDKAYIVTNHHVVAEASELEVSLSDGTKIPAKLLGSDIWTDLAVLEVPADEIKVVAEFGNSDKLKPGEPVIAIGNPLGLTFSGSVTQGIISGLERAIPVDINQDGTPDWQAEVLQTDAAINPGNSGGALINIEGQVIGINSMKIAQSAVEGIGLSIPINYAAPIIEDLEKTGEVQRPFMGVELASVNEISAYHQENTLKLPKEINYGVAVRGVQPSSPAAEAGLKEYDVIVEMDGEEIRDVVDLRKHLYNKKKVGDDMQVKYYRNGQLEETTMKLGGETL</sequence>
<dbReference type="InterPro" id="IPR001940">
    <property type="entry name" value="Peptidase_S1C"/>
</dbReference>
<dbReference type="GO" id="GO:0006508">
    <property type="term" value="P:proteolysis"/>
    <property type="evidence" value="ECO:0007669"/>
    <property type="project" value="UniProtKB-KW"/>
</dbReference>
<dbReference type="Gene3D" id="2.40.10.10">
    <property type="entry name" value="Trypsin-like serine proteases"/>
    <property type="match status" value="2"/>
</dbReference>
<keyword evidence="9" id="KW-1185">Reference proteome</keyword>
<evidence type="ECO:0000259" key="7">
    <source>
        <dbReference type="PROSITE" id="PS50106"/>
    </source>
</evidence>
<dbReference type="AlphaFoldDB" id="A0A0A8X1Y0"/>
<feature type="domain" description="PDZ" evidence="7">
    <location>
        <begin position="296"/>
        <end position="372"/>
    </location>
</feature>
<keyword evidence="2 8" id="KW-0645">Protease</keyword>
<protein>
    <submittedName>
        <fullName evidence="8">Serine protease, DegP/HtrA, do-like</fullName>
        <ecNumber evidence="8">3.4.21.-</ecNumber>
    </submittedName>
</protein>
<dbReference type="PROSITE" id="PS50106">
    <property type="entry name" value="PDZ"/>
    <property type="match status" value="1"/>
</dbReference>
<dbReference type="Gene3D" id="2.30.42.10">
    <property type="match status" value="1"/>
</dbReference>
<evidence type="ECO:0000313" key="8">
    <source>
        <dbReference type="EMBL" id="GAM13269.1"/>
    </source>
</evidence>
<dbReference type="PANTHER" id="PTHR22939:SF129">
    <property type="entry name" value="SERINE PROTEASE HTRA2, MITOCHONDRIAL"/>
    <property type="match status" value="1"/>
</dbReference>
<dbReference type="InterPro" id="IPR043504">
    <property type="entry name" value="Peptidase_S1_PA_chymotrypsin"/>
</dbReference>
<organism evidence="8 9">
    <name type="scientific">Mesobacillus selenatarsenatis (strain DSM 18680 / JCM 14380 / FERM P-15431 / SF-1)</name>
    <dbReference type="NCBI Taxonomy" id="1321606"/>
    <lineage>
        <taxon>Bacteria</taxon>
        <taxon>Bacillati</taxon>
        <taxon>Bacillota</taxon>
        <taxon>Bacilli</taxon>
        <taxon>Bacillales</taxon>
        <taxon>Bacillaceae</taxon>
        <taxon>Mesobacillus</taxon>
    </lineage>
</organism>
<evidence type="ECO:0000256" key="4">
    <source>
        <dbReference type="ARBA" id="ARBA00022825"/>
    </source>
</evidence>
<dbReference type="GO" id="GO:0004252">
    <property type="term" value="F:serine-type endopeptidase activity"/>
    <property type="evidence" value="ECO:0007669"/>
    <property type="project" value="InterPro"/>
</dbReference>
<keyword evidence="4" id="KW-0720">Serine protease</keyword>
<evidence type="ECO:0000256" key="2">
    <source>
        <dbReference type="ARBA" id="ARBA00022670"/>
    </source>
</evidence>
<dbReference type="EC" id="3.4.21.-" evidence="8"/>
<dbReference type="EMBL" id="BASE01000029">
    <property type="protein sequence ID" value="GAM13269.1"/>
    <property type="molecule type" value="Genomic_DNA"/>
</dbReference>
<dbReference type="Pfam" id="PF13365">
    <property type="entry name" value="Trypsin_2"/>
    <property type="match status" value="1"/>
</dbReference>
<feature type="compositionally biased region" description="Acidic residues" evidence="5">
    <location>
        <begin position="63"/>
        <end position="73"/>
    </location>
</feature>
<dbReference type="SMART" id="SM00228">
    <property type="entry name" value="PDZ"/>
    <property type="match status" value="1"/>
</dbReference>
<name>A0A0A8X1Y0_MESS1</name>
<proteinExistence type="inferred from homology"/>
<evidence type="ECO:0000256" key="1">
    <source>
        <dbReference type="ARBA" id="ARBA00010541"/>
    </source>
</evidence>
<dbReference type="PRINTS" id="PR00834">
    <property type="entry name" value="PROTEASES2C"/>
</dbReference>
<dbReference type="InterPro" id="IPR009003">
    <property type="entry name" value="Peptidase_S1_PA"/>
</dbReference>
<dbReference type="InterPro" id="IPR001478">
    <property type="entry name" value="PDZ"/>
</dbReference>
<dbReference type="SUPFAM" id="SSF50156">
    <property type="entry name" value="PDZ domain-like"/>
    <property type="match status" value="1"/>
</dbReference>
<dbReference type="PANTHER" id="PTHR22939">
    <property type="entry name" value="SERINE PROTEASE FAMILY S1C HTRA-RELATED"/>
    <property type="match status" value="1"/>
</dbReference>
<reference evidence="8 9" key="1">
    <citation type="submission" date="2013-06" db="EMBL/GenBank/DDBJ databases">
        <title>Whole genome shotgun sequence of Bacillus selenatarsenatis SF-1.</title>
        <authorList>
            <person name="Kuroda M."/>
            <person name="Sei K."/>
            <person name="Yamashita M."/>
            <person name="Ike M."/>
        </authorList>
    </citation>
    <scope>NUCLEOTIDE SEQUENCE [LARGE SCALE GENOMIC DNA]</scope>
    <source>
        <strain evidence="8 9">SF-1</strain>
    </source>
</reference>
<dbReference type="InterPro" id="IPR036034">
    <property type="entry name" value="PDZ_sf"/>
</dbReference>
<dbReference type="STRING" id="1321606.SAMD00020551_1407"/>
<accession>A0A0A8X1Y0</accession>
<dbReference type="Proteomes" id="UP000031014">
    <property type="component" value="Unassembled WGS sequence"/>
</dbReference>
<evidence type="ECO:0000256" key="5">
    <source>
        <dbReference type="SAM" id="MobiDB-lite"/>
    </source>
</evidence>
<dbReference type="CDD" id="cd06781">
    <property type="entry name" value="cpPDZ_BsHtra-like"/>
    <property type="match status" value="1"/>
</dbReference>
<keyword evidence="6" id="KW-1133">Transmembrane helix</keyword>
<keyword evidence="3 8" id="KW-0378">Hydrolase</keyword>
<feature type="transmembrane region" description="Helical" evidence="6">
    <location>
        <begin position="21"/>
        <end position="45"/>
    </location>
</feature>